<dbReference type="GO" id="GO:0016987">
    <property type="term" value="F:sigma factor activity"/>
    <property type="evidence" value="ECO:0007669"/>
    <property type="project" value="UniProtKB-KW"/>
</dbReference>
<evidence type="ECO:0000256" key="1">
    <source>
        <dbReference type="ARBA" id="ARBA00010641"/>
    </source>
</evidence>
<feature type="domain" description="DUF6596" evidence="7">
    <location>
        <begin position="117"/>
        <end position="216"/>
    </location>
</feature>
<keyword evidence="9" id="KW-1185">Reference proteome</keyword>
<dbReference type="Pfam" id="PF08281">
    <property type="entry name" value="Sigma70_r4_2"/>
    <property type="match status" value="1"/>
</dbReference>
<gene>
    <name evidence="8" type="ORF">HD601_000303</name>
</gene>
<proteinExistence type="inferred from homology"/>
<dbReference type="PANTHER" id="PTHR47756">
    <property type="entry name" value="BLL6612 PROTEIN-RELATED"/>
    <property type="match status" value="1"/>
</dbReference>
<feature type="compositionally biased region" description="Basic and acidic residues" evidence="5">
    <location>
        <begin position="1"/>
        <end position="18"/>
    </location>
</feature>
<evidence type="ECO:0000259" key="6">
    <source>
        <dbReference type="Pfam" id="PF08281"/>
    </source>
</evidence>
<dbReference type="PANTHER" id="PTHR47756:SF2">
    <property type="entry name" value="BLL6612 PROTEIN"/>
    <property type="match status" value="1"/>
</dbReference>
<name>A0A7W9LJ65_9ACTN</name>
<comment type="similarity">
    <text evidence="1">Belongs to the sigma-70 factor family. ECF subfamily.</text>
</comment>
<protein>
    <submittedName>
        <fullName evidence="8">Putative RNA polymerase sigma factor</fullName>
    </submittedName>
</protein>
<evidence type="ECO:0000256" key="2">
    <source>
        <dbReference type="ARBA" id="ARBA00023015"/>
    </source>
</evidence>
<dbReference type="GO" id="GO:0006352">
    <property type="term" value="P:DNA-templated transcription initiation"/>
    <property type="evidence" value="ECO:0007669"/>
    <property type="project" value="InterPro"/>
</dbReference>
<keyword evidence="2" id="KW-0805">Transcription regulation</keyword>
<dbReference type="Pfam" id="PF20239">
    <property type="entry name" value="DUF6596"/>
    <property type="match status" value="1"/>
</dbReference>
<dbReference type="SUPFAM" id="SSF88659">
    <property type="entry name" value="Sigma3 and sigma4 domains of RNA polymerase sigma factors"/>
    <property type="match status" value="1"/>
</dbReference>
<comment type="caution">
    <text evidence="8">The sequence shown here is derived from an EMBL/GenBank/DDBJ whole genome shotgun (WGS) entry which is preliminary data.</text>
</comment>
<keyword evidence="4" id="KW-0804">Transcription</keyword>
<dbReference type="InterPro" id="IPR013324">
    <property type="entry name" value="RNA_pol_sigma_r3/r4-like"/>
</dbReference>
<evidence type="ECO:0000313" key="8">
    <source>
        <dbReference type="EMBL" id="MBB5785728.1"/>
    </source>
</evidence>
<reference evidence="8 9" key="1">
    <citation type="submission" date="2020-08" db="EMBL/GenBank/DDBJ databases">
        <title>Sequencing the genomes of 1000 actinobacteria strains.</title>
        <authorList>
            <person name="Klenk H.-P."/>
        </authorList>
    </citation>
    <scope>NUCLEOTIDE SEQUENCE [LARGE SCALE GENOMIC DNA]</scope>
    <source>
        <strain evidence="8 9">DSM 102122</strain>
    </source>
</reference>
<evidence type="ECO:0000256" key="4">
    <source>
        <dbReference type="ARBA" id="ARBA00023163"/>
    </source>
</evidence>
<evidence type="ECO:0000259" key="7">
    <source>
        <dbReference type="Pfam" id="PF20239"/>
    </source>
</evidence>
<accession>A0A7W9LJ65</accession>
<dbReference type="InterPro" id="IPR013249">
    <property type="entry name" value="RNA_pol_sigma70_r4_t2"/>
</dbReference>
<keyword evidence="3" id="KW-0731">Sigma factor</keyword>
<feature type="domain" description="RNA polymerase sigma factor 70 region 4 type 2" evidence="6">
    <location>
        <begin position="50"/>
        <end position="99"/>
    </location>
</feature>
<evidence type="ECO:0000256" key="3">
    <source>
        <dbReference type="ARBA" id="ARBA00023082"/>
    </source>
</evidence>
<evidence type="ECO:0000313" key="9">
    <source>
        <dbReference type="Proteomes" id="UP000542813"/>
    </source>
</evidence>
<dbReference type="InterPro" id="IPR046531">
    <property type="entry name" value="DUF6596"/>
</dbReference>
<dbReference type="InterPro" id="IPR036388">
    <property type="entry name" value="WH-like_DNA-bd_sf"/>
</dbReference>
<sequence>MTDLLRSEQARRRREQQDAFRSLPEDLLSPAADAAPVASDRDDTLTLFFLCCHPALKPPAQVALTLRAVGGLTTREIAHGLLVPEATVGQRISRAKQRIQEAGARFRPPGAAERAERLGVVLQVVYLIFTEGHTTTAGTDLRRDDLCAEAIRLGRLLLRLSPDDPEVTGLLALMLLTDARRAARTGPGGDLIPLAEQDRGRWDRPAIDEGVALLSEVLPRRLPGPYQLQAAIAAVHDEAPSFADTDWRQIVALYSVLDRIAPDPVATLNRAVAVAMARGPRAGLTLLDTIAGDARVAGHHRYAAVRAHLLELSGDVQGAHDHYRTAAAQTTSLPEQRYLRARAARLHRPGADG</sequence>
<dbReference type="EMBL" id="JACHMM010000001">
    <property type="protein sequence ID" value="MBB5785728.1"/>
    <property type="molecule type" value="Genomic_DNA"/>
</dbReference>
<feature type="region of interest" description="Disordered" evidence="5">
    <location>
        <begin position="1"/>
        <end position="25"/>
    </location>
</feature>
<dbReference type="Proteomes" id="UP000542813">
    <property type="component" value="Unassembled WGS sequence"/>
</dbReference>
<dbReference type="Gene3D" id="1.10.10.10">
    <property type="entry name" value="Winged helix-like DNA-binding domain superfamily/Winged helix DNA-binding domain"/>
    <property type="match status" value="1"/>
</dbReference>
<evidence type="ECO:0000256" key="5">
    <source>
        <dbReference type="SAM" id="MobiDB-lite"/>
    </source>
</evidence>
<organism evidence="8 9">
    <name type="scientific">Jiangella mangrovi</name>
    <dbReference type="NCBI Taxonomy" id="1524084"/>
    <lineage>
        <taxon>Bacteria</taxon>
        <taxon>Bacillati</taxon>
        <taxon>Actinomycetota</taxon>
        <taxon>Actinomycetes</taxon>
        <taxon>Jiangellales</taxon>
        <taxon>Jiangellaceae</taxon>
        <taxon>Jiangella</taxon>
    </lineage>
</organism>
<dbReference type="AlphaFoldDB" id="A0A7W9LJ65"/>
<dbReference type="GO" id="GO:0003677">
    <property type="term" value="F:DNA binding"/>
    <property type="evidence" value="ECO:0007669"/>
    <property type="project" value="InterPro"/>
</dbReference>